<dbReference type="Gene3D" id="3.10.105.10">
    <property type="entry name" value="Dipeptide-binding Protein, Domain 3"/>
    <property type="match status" value="1"/>
</dbReference>
<dbReference type="Pfam" id="PF00496">
    <property type="entry name" value="SBP_bac_5"/>
    <property type="match status" value="1"/>
</dbReference>
<feature type="compositionally biased region" description="Low complexity" evidence="4">
    <location>
        <begin position="31"/>
        <end position="48"/>
    </location>
</feature>
<evidence type="ECO:0000259" key="6">
    <source>
        <dbReference type="Pfam" id="PF00496"/>
    </source>
</evidence>
<dbReference type="PIRSF" id="PIRSF002741">
    <property type="entry name" value="MppA"/>
    <property type="match status" value="1"/>
</dbReference>
<evidence type="ECO:0000313" key="7">
    <source>
        <dbReference type="EMBL" id="KIL41330.1"/>
    </source>
</evidence>
<feature type="signal peptide" evidence="5">
    <location>
        <begin position="1"/>
        <end position="29"/>
    </location>
</feature>
<keyword evidence="3 5" id="KW-0732">Signal</keyword>
<dbReference type="PANTHER" id="PTHR30290">
    <property type="entry name" value="PERIPLASMIC BINDING COMPONENT OF ABC TRANSPORTER"/>
    <property type="match status" value="1"/>
</dbReference>
<dbReference type="RefSeq" id="WP_041047036.1">
    <property type="nucleotide sequence ID" value="NZ_JXAK01000010.1"/>
</dbReference>
<dbReference type="PANTHER" id="PTHR30290:SF9">
    <property type="entry name" value="OLIGOPEPTIDE-BINDING PROTEIN APPA"/>
    <property type="match status" value="1"/>
</dbReference>
<dbReference type="Proteomes" id="UP000031967">
    <property type="component" value="Unassembled WGS sequence"/>
</dbReference>
<proteinExistence type="inferred from homology"/>
<reference evidence="7 8" key="1">
    <citation type="submission" date="2014-12" db="EMBL/GenBank/DDBJ databases">
        <title>Draft genome sequence of Paenibacillus kamchatkensis strain B-2647.</title>
        <authorList>
            <person name="Karlyshev A.V."/>
            <person name="Kudryashova E.B."/>
        </authorList>
    </citation>
    <scope>NUCLEOTIDE SEQUENCE [LARGE SCALE GENOMIC DNA]</scope>
    <source>
        <strain evidence="7 8">VKM B-2647</strain>
    </source>
</reference>
<dbReference type="InterPro" id="IPR030678">
    <property type="entry name" value="Peptide/Ni-bd"/>
</dbReference>
<dbReference type="EMBL" id="JXAK01000010">
    <property type="protein sequence ID" value="KIL41330.1"/>
    <property type="molecule type" value="Genomic_DNA"/>
</dbReference>
<evidence type="ECO:0000256" key="4">
    <source>
        <dbReference type="SAM" id="MobiDB-lite"/>
    </source>
</evidence>
<dbReference type="PROSITE" id="PS51257">
    <property type="entry name" value="PROKAR_LIPOPROTEIN"/>
    <property type="match status" value="1"/>
</dbReference>
<feature type="region of interest" description="Disordered" evidence="4">
    <location>
        <begin position="31"/>
        <end position="54"/>
    </location>
</feature>
<keyword evidence="8" id="KW-1185">Reference proteome</keyword>
<dbReference type="CDD" id="cd00995">
    <property type="entry name" value="PBP2_NikA_DppA_OppA_like"/>
    <property type="match status" value="1"/>
</dbReference>
<comment type="similarity">
    <text evidence="1">Belongs to the bacterial solute-binding protein 5 family.</text>
</comment>
<feature type="chain" id="PRO_5045439645" description="Solute-binding protein family 5 domain-containing protein" evidence="5">
    <location>
        <begin position="30"/>
        <end position="565"/>
    </location>
</feature>
<accession>A0ABR5AK37</accession>
<dbReference type="SUPFAM" id="SSF53850">
    <property type="entry name" value="Periplasmic binding protein-like II"/>
    <property type="match status" value="1"/>
</dbReference>
<evidence type="ECO:0000256" key="2">
    <source>
        <dbReference type="ARBA" id="ARBA00022448"/>
    </source>
</evidence>
<dbReference type="Gene3D" id="3.40.190.10">
    <property type="entry name" value="Periplasmic binding protein-like II"/>
    <property type="match status" value="1"/>
</dbReference>
<dbReference type="InterPro" id="IPR039424">
    <property type="entry name" value="SBP_5"/>
</dbReference>
<protein>
    <recommendedName>
        <fullName evidence="6">Solute-binding protein family 5 domain-containing protein</fullName>
    </recommendedName>
</protein>
<evidence type="ECO:0000313" key="8">
    <source>
        <dbReference type="Proteomes" id="UP000031967"/>
    </source>
</evidence>
<name>A0ABR5AK37_9BACL</name>
<feature type="domain" description="Solute-binding protein family 5" evidence="6">
    <location>
        <begin position="106"/>
        <end position="472"/>
    </location>
</feature>
<organism evidence="7 8">
    <name type="scientific">Gordoniibacillus kamchatkensis</name>
    <dbReference type="NCBI Taxonomy" id="1590651"/>
    <lineage>
        <taxon>Bacteria</taxon>
        <taxon>Bacillati</taxon>
        <taxon>Bacillota</taxon>
        <taxon>Bacilli</taxon>
        <taxon>Bacillales</taxon>
        <taxon>Paenibacillaceae</taxon>
        <taxon>Gordoniibacillus</taxon>
    </lineage>
</organism>
<sequence>MSWGKRKKPLKSIAAFVLALGLLSGCSSAGSPNQAASPASKGGAAEPAKPAEPAKKGEPVIYHLGETVNPEQVTNFNPFLATGNWSTFFDYVFDSLYYFNPVKGQLVPRLADGEGKWSDDNKTYTVKLNLKAKWHDGKPFTADDVLYSFNILKSNKALDRYQLWGEGRLADVSAQGSDAIAFKLSKQFPSLPYYLTTVYIVPKAQFEKENAAEFLNKAPIGTGPFKFRSVNESAIVLDKNADYFLGAPNIDQLFINRFNNSSTLTLALEKGDVQGSTGTVAMPSVPKLLENPVNKLQVYPGLNTFSVIINNEKPALSDMAVRKAIQLALDRKSLIEKGESNGVFPANPGFLSSVFGDAVESKLIDDPAYGYNTNESIKLLEAAGYKKNAKGIYEKGGKPLSFTYHMAANAPAQNKEGAMITSWLKEIGIETTVKLVTWPELTKLLMSGDYELLQNGIQTPPDPQAMLEIFHSKMTAPNGTTAPGLNYMRFRDADVDKWLDEASSADAAKRKELYKQVQNRIAEKAPLAVMYNVGGHIPYRTDKFTGYNEDLPVTSALSLKQVKSK</sequence>
<evidence type="ECO:0000256" key="3">
    <source>
        <dbReference type="ARBA" id="ARBA00022729"/>
    </source>
</evidence>
<dbReference type="InterPro" id="IPR000914">
    <property type="entry name" value="SBP_5_dom"/>
</dbReference>
<comment type="caution">
    <text evidence="7">The sequence shown here is derived from an EMBL/GenBank/DDBJ whole genome shotgun (WGS) entry which is preliminary data.</text>
</comment>
<evidence type="ECO:0000256" key="1">
    <source>
        <dbReference type="ARBA" id="ARBA00005695"/>
    </source>
</evidence>
<gene>
    <name evidence="7" type="ORF">SD70_07705</name>
</gene>
<evidence type="ECO:0000256" key="5">
    <source>
        <dbReference type="SAM" id="SignalP"/>
    </source>
</evidence>
<keyword evidence="2" id="KW-0813">Transport</keyword>